<dbReference type="PATRIC" id="fig|662480.6.peg.813"/>
<name>M0IMK6_9EURY</name>
<organism evidence="1 2">
    <name type="scientific">Haloferax sulfurifontis ATCC BAA-897</name>
    <dbReference type="NCBI Taxonomy" id="662480"/>
    <lineage>
        <taxon>Archaea</taxon>
        <taxon>Methanobacteriati</taxon>
        <taxon>Methanobacteriota</taxon>
        <taxon>Stenosarchaea group</taxon>
        <taxon>Halobacteria</taxon>
        <taxon>Halobacteriales</taxon>
        <taxon>Haloferacaceae</taxon>
        <taxon>Haloferax</taxon>
    </lineage>
</organism>
<keyword evidence="2" id="KW-1185">Reference proteome</keyword>
<protein>
    <submittedName>
        <fullName evidence="1">Putative saccharopine dehydrogenase</fullName>
    </submittedName>
</protein>
<evidence type="ECO:0000313" key="1">
    <source>
        <dbReference type="EMBL" id="ELZ96709.1"/>
    </source>
</evidence>
<evidence type="ECO:0000313" key="2">
    <source>
        <dbReference type="Proteomes" id="UP000011508"/>
    </source>
</evidence>
<dbReference type="PANTHER" id="PTHR43781:SF1">
    <property type="entry name" value="SACCHAROPINE DEHYDROGENASE"/>
    <property type="match status" value="1"/>
</dbReference>
<dbReference type="EMBL" id="AOLM01000006">
    <property type="protein sequence ID" value="ELZ96709.1"/>
    <property type="molecule type" value="Genomic_DNA"/>
</dbReference>
<sequence>MDLNAPSTFGPALESADCVVVCVTTDDTAFARAALERGVDYVDLSPSDEFHRAVEGLDEVAREGDATAVLSVGLSPGVTNLLAVDAANRLDDVERVRLGVLLGVGEDVGRDTYEWAVDRSYGRFAIRENGTDRLVAALSEPWTVTLPGHGRRRLYRYDLADQHALARTTGFPSVGTWLCYDSRLATALLVAGARTGVTGTLVERFGRNRVVDGLVTAADRSPLGGDPFVVVAAVSGTNEGRQSTIRRWVRGHDQGRATALVAAAFTAALLDTEYPTGVAHGHELFDASTVKRTLRNYGFRVGEESRTLD</sequence>
<dbReference type="Gene3D" id="3.40.50.720">
    <property type="entry name" value="NAD(P)-binding Rossmann-like Domain"/>
    <property type="match status" value="1"/>
</dbReference>
<comment type="caution">
    <text evidence="1">The sequence shown here is derived from an EMBL/GenBank/DDBJ whole genome shotgun (WGS) entry which is preliminary data.</text>
</comment>
<gene>
    <name evidence="1" type="ORF">C441_04184</name>
</gene>
<dbReference type="PANTHER" id="PTHR43781">
    <property type="entry name" value="SACCHAROPINE DEHYDROGENASE"/>
    <property type="match status" value="1"/>
</dbReference>
<dbReference type="Gene3D" id="3.30.360.10">
    <property type="entry name" value="Dihydrodipicolinate Reductase, domain 2"/>
    <property type="match status" value="1"/>
</dbReference>
<accession>M0IMK6</accession>
<reference evidence="1 2" key="1">
    <citation type="journal article" date="2014" name="PLoS Genet.">
        <title>Phylogenetically driven sequencing of extremely halophilic archaea reveals strategies for static and dynamic osmo-response.</title>
        <authorList>
            <person name="Becker E.A."/>
            <person name="Seitzer P.M."/>
            <person name="Tritt A."/>
            <person name="Larsen D."/>
            <person name="Krusor M."/>
            <person name="Yao A.I."/>
            <person name="Wu D."/>
            <person name="Madern D."/>
            <person name="Eisen J.A."/>
            <person name="Darling A.E."/>
            <person name="Facciotti M.T."/>
        </authorList>
    </citation>
    <scope>NUCLEOTIDE SEQUENCE [LARGE SCALE GENOMIC DNA]</scope>
    <source>
        <strain evidence="1 2">ATCC BAA-897</strain>
    </source>
</reference>
<dbReference type="AlphaFoldDB" id="M0IMK6"/>
<proteinExistence type="predicted"/>
<dbReference type="Proteomes" id="UP000011508">
    <property type="component" value="Unassembled WGS sequence"/>
</dbReference>